<gene>
    <name evidence="3" type="ORF">CHILSU_LOCUS7595</name>
</gene>
<keyword evidence="4" id="KW-1185">Reference proteome</keyword>
<name>A0ABN8B4U6_CHISP</name>
<organism evidence="3 4">
    <name type="scientific">Chilo suppressalis</name>
    <name type="common">Asiatic rice borer moth</name>
    <dbReference type="NCBI Taxonomy" id="168631"/>
    <lineage>
        <taxon>Eukaryota</taxon>
        <taxon>Metazoa</taxon>
        <taxon>Ecdysozoa</taxon>
        <taxon>Arthropoda</taxon>
        <taxon>Hexapoda</taxon>
        <taxon>Insecta</taxon>
        <taxon>Pterygota</taxon>
        <taxon>Neoptera</taxon>
        <taxon>Endopterygota</taxon>
        <taxon>Lepidoptera</taxon>
        <taxon>Glossata</taxon>
        <taxon>Ditrysia</taxon>
        <taxon>Pyraloidea</taxon>
        <taxon>Crambidae</taxon>
        <taxon>Crambinae</taxon>
        <taxon>Chilo</taxon>
    </lineage>
</organism>
<comment type="subcellular location">
    <subcellularLocation>
        <location evidence="1">Secreted</location>
    </subcellularLocation>
</comment>
<keyword evidence="1" id="KW-0964">Secreted</keyword>
<feature type="signal peptide" evidence="2">
    <location>
        <begin position="1"/>
        <end position="18"/>
    </location>
</feature>
<keyword evidence="2" id="KW-0732">Signal</keyword>
<proteinExistence type="predicted"/>
<comment type="subunit">
    <text evidence="1">Silk fibroin elementary unit consists in a disulfide-linked heavy and light chain and a p25 glycoprotein in molar ratios of 6:6:1. This results in a complex of approximately 2.3 MDa.</text>
</comment>
<feature type="chain" id="PRO_5047204197" description="Fibrohexamerin" evidence="2">
    <location>
        <begin position="19"/>
        <end position="219"/>
    </location>
</feature>
<protein>
    <recommendedName>
        <fullName evidence="1">Fibrohexamerin</fullName>
    </recommendedName>
    <alternativeName>
        <fullName evidence="1">25 kDa silk glycoprotein</fullName>
    </alternativeName>
    <alternativeName>
        <fullName evidence="1">p25</fullName>
    </alternativeName>
</protein>
<dbReference type="InterPro" id="IPR009911">
    <property type="entry name" value="Fibroin_P25"/>
</dbReference>
<evidence type="ECO:0000313" key="3">
    <source>
        <dbReference type="EMBL" id="CAH0404273.1"/>
    </source>
</evidence>
<reference evidence="3" key="1">
    <citation type="submission" date="2021-12" db="EMBL/GenBank/DDBJ databases">
        <authorList>
            <person name="King R."/>
        </authorList>
    </citation>
    <scope>NUCLEOTIDE SEQUENCE</scope>
</reference>
<evidence type="ECO:0000313" key="4">
    <source>
        <dbReference type="Proteomes" id="UP001153292"/>
    </source>
</evidence>
<evidence type="ECO:0000256" key="2">
    <source>
        <dbReference type="SAM" id="SignalP"/>
    </source>
</evidence>
<evidence type="ECO:0000256" key="1">
    <source>
        <dbReference type="PIRNR" id="PIRNR008881"/>
    </source>
</evidence>
<dbReference type="Proteomes" id="UP001153292">
    <property type="component" value="Chromosome 28"/>
</dbReference>
<accession>A0ABN8B4U6</accession>
<keyword evidence="1" id="KW-0737">Silk protein</keyword>
<dbReference type="Pfam" id="PF07294">
    <property type="entry name" value="Fibroin_P25"/>
    <property type="match status" value="1"/>
</dbReference>
<dbReference type="EMBL" id="OU963921">
    <property type="protein sequence ID" value="CAH0404273.1"/>
    <property type="molecule type" value="Genomic_DNA"/>
</dbReference>
<dbReference type="PIRSF" id="PIRSF008881">
    <property type="entry name" value="Fibroin_P25"/>
    <property type="match status" value="1"/>
</dbReference>
<sequence length="219" mass="25390">MIIKSFLLLCLALNVCLAGKAGIIRPCRFYDRKCIADNLKANSRCTPIVRGFVPNQYTIRNVRFEAPFFNASFIDRSLTIRNHDKCRISEFYYNVPTDSLVLSVDCPNLVLESNRTLIQHRSKQEDSCYNYHICGTYPLIRLTAHIRDADKLDLCSSFVFGDVTELPIFAINPLDKKTQNFLSRDLTLLNVFERECIFYRAHFLMCYFINSLYCNFGCN</sequence>